<accession>A0A099KYR2</accession>
<dbReference type="RefSeq" id="WP_033081496.1">
    <property type="nucleotide sequence ID" value="NZ_JQEC01000014.1"/>
</dbReference>
<dbReference type="EMBL" id="JQEC01000014">
    <property type="protein sequence ID" value="KGJ95884.1"/>
    <property type="molecule type" value="Genomic_DNA"/>
</dbReference>
<dbReference type="GO" id="GO:0008081">
    <property type="term" value="F:phosphoric diester hydrolase activity"/>
    <property type="evidence" value="ECO:0007669"/>
    <property type="project" value="UniProtKB-ARBA"/>
</dbReference>
<organism evidence="2 3">
    <name type="scientific">Colwellia psychrerythraea</name>
    <name type="common">Vibrio psychroerythus</name>
    <dbReference type="NCBI Taxonomy" id="28229"/>
    <lineage>
        <taxon>Bacteria</taxon>
        <taxon>Pseudomonadati</taxon>
        <taxon>Pseudomonadota</taxon>
        <taxon>Gammaproteobacteria</taxon>
        <taxon>Alteromonadales</taxon>
        <taxon>Colwelliaceae</taxon>
        <taxon>Colwellia</taxon>
    </lineage>
</organism>
<protein>
    <submittedName>
        <fullName evidence="2">Metal dependent phosphohydrolase</fullName>
    </submittedName>
</protein>
<name>A0A099KYR2_COLPS</name>
<dbReference type="PATRIC" id="fig|28229.3.peg.1402"/>
<dbReference type="AlphaFoldDB" id="A0A099KYR2"/>
<dbReference type="NCBIfam" id="TIGR00277">
    <property type="entry name" value="HDIG"/>
    <property type="match status" value="1"/>
</dbReference>
<dbReference type="PANTHER" id="PTHR43155:SF2">
    <property type="entry name" value="CYCLIC DI-GMP PHOSPHODIESTERASE PA4108"/>
    <property type="match status" value="1"/>
</dbReference>
<comment type="caution">
    <text evidence="2">The sequence shown here is derived from an EMBL/GenBank/DDBJ whole genome shotgun (WGS) entry which is preliminary data.</text>
</comment>
<dbReference type="Pfam" id="PF11871">
    <property type="entry name" value="DUF3391"/>
    <property type="match status" value="1"/>
</dbReference>
<feature type="domain" description="HD-GYP" evidence="1">
    <location>
        <begin position="141"/>
        <end position="337"/>
    </location>
</feature>
<dbReference type="InterPro" id="IPR003607">
    <property type="entry name" value="HD/PDEase_dom"/>
</dbReference>
<dbReference type="OrthoDB" id="9764808at2"/>
<dbReference type="Gene3D" id="1.10.3210.10">
    <property type="entry name" value="Hypothetical protein af1432"/>
    <property type="match status" value="1"/>
</dbReference>
<dbReference type="InterPro" id="IPR006675">
    <property type="entry name" value="HDIG_dom"/>
</dbReference>
<proteinExistence type="predicted"/>
<reference evidence="2 3" key="1">
    <citation type="submission" date="2014-08" db="EMBL/GenBank/DDBJ databases">
        <title>Genomic and Phenotypic Diversity of Colwellia psychrerythraea strains from Disparate Marine Basins.</title>
        <authorList>
            <person name="Techtmann S.M."/>
            <person name="Stelling S.C."/>
            <person name="Utturkar S.M."/>
            <person name="Alshibli N."/>
            <person name="Harris A."/>
            <person name="Brown S.D."/>
            <person name="Hazen T.C."/>
        </authorList>
    </citation>
    <scope>NUCLEOTIDE SEQUENCE [LARGE SCALE GENOMIC DNA]</scope>
    <source>
        <strain evidence="2 3">GAB14E</strain>
    </source>
</reference>
<gene>
    <name evidence="2" type="ORF">GAB14E_1796</name>
</gene>
<keyword evidence="2" id="KW-0378">Hydrolase</keyword>
<dbReference type="Pfam" id="PF13487">
    <property type="entry name" value="HD_5"/>
    <property type="match status" value="1"/>
</dbReference>
<dbReference type="SMART" id="SM00471">
    <property type="entry name" value="HDc"/>
    <property type="match status" value="1"/>
</dbReference>
<dbReference type="PANTHER" id="PTHR43155">
    <property type="entry name" value="CYCLIC DI-GMP PHOSPHODIESTERASE PA4108-RELATED"/>
    <property type="match status" value="1"/>
</dbReference>
<dbReference type="Proteomes" id="UP000029868">
    <property type="component" value="Unassembled WGS sequence"/>
</dbReference>
<dbReference type="CDD" id="cd00077">
    <property type="entry name" value="HDc"/>
    <property type="match status" value="1"/>
</dbReference>
<sequence>MTQKPECSTQKITVNQLEPGMYVLSVRTKGKAVSVKSEGYISSKENVQKLIKAGITHLTVDPSRQKQADTIDRILPEIKDKVVPTTSKNTIGSISLDQEMAKASKLYNDAKILQHKILRSLTVHKTINVLETKESTDAIVESIFRNQDALACMTRLRIKDEYLVEHSLNVSILMSIFAKHLAFDREIIEQLALGAFLHDIGKVLVSPVILHKPGKLTSQEFEVMKTHVDLGVEVLKESPDLPKIVIELVQQHHERLDGNGYPKQLNEQQISQFGRMIAIVDSYDAMTAERVYKAGMHPIKAFKILIKDAPGSFDSDLVEQFVNCLGIYPVGTLIKLTSGKLGLISRLNKSQPLLPFVRVFYNTRLNQAIAMEELDLSQAKHKDQIECCIKPQDFNINLLRFFKAAFHS</sequence>
<evidence type="ECO:0000313" key="3">
    <source>
        <dbReference type="Proteomes" id="UP000029868"/>
    </source>
</evidence>
<dbReference type="PROSITE" id="PS51832">
    <property type="entry name" value="HD_GYP"/>
    <property type="match status" value="1"/>
</dbReference>
<dbReference type="SUPFAM" id="SSF109604">
    <property type="entry name" value="HD-domain/PDEase-like"/>
    <property type="match status" value="1"/>
</dbReference>
<dbReference type="InterPro" id="IPR037522">
    <property type="entry name" value="HD_GYP_dom"/>
</dbReference>
<evidence type="ECO:0000259" key="1">
    <source>
        <dbReference type="PROSITE" id="PS51832"/>
    </source>
</evidence>
<evidence type="ECO:0000313" key="2">
    <source>
        <dbReference type="EMBL" id="KGJ95884.1"/>
    </source>
</evidence>
<dbReference type="InterPro" id="IPR021812">
    <property type="entry name" value="DUF3391"/>
</dbReference>